<proteinExistence type="predicted"/>
<dbReference type="Proteomes" id="UP000242188">
    <property type="component" value="Unassembled WGS sequence"/>
</dbReference>
<feature type="compositionally biased region" description="Polar residues" evidence="1">
    <location>
        <begin position="1"/>
        <end position="12"/>
    </location>
</feature>
<protein>
    <submittedName>
        <fullName evidence="2">MYCBP-associated protein</fullName>
    </submittedName>
</protein>
<dbReference type="PANTHER" id="PTHR48421">
    <property type="entry name" value="MYCBP-ASSOCIATED PROTEIN"/>
    <property type="match status" value="1"/>
</dbReference>
<organism evidence="2 3">
    <name type="scientific">Mizuhopecten yessoensis</name>
    <name type="common">Japanese scallop</name>
    <name type="synonym">Patinopecten yessoensis</name>
    <dbReference type="NCBI Taxonomy" id="6573"/>
    <lineage>
        <taxon>Eukaryota</taxon>
        <taxon>Metazoa</taxon>
        <taxon>Spiralia</taxon>
        <taxon>Lophotrochozoa</taxon>
        <taxon>Mollusca</taxon>
        <taxon>Bivalvia</taxon>
        <taxon>Autobranchia</taxon>
        <taxon>Pteriomorphia</taxon>
        <taxon>Pectinida</taxon>
        <taxon>Pectinoidea</taxon>
        <taxon>Pectinidae</taxon>
        <taxon>Mizuhopecten</taxon>
    </lineage>
</organism>
<keyword evidence="3" id="KW-1185">Reference proteome</keyword>
<dbReference type="AlphaFoldDB" id="A0A210PXY5"/>
<feature type="region of interest" description="Disordered" evidence="1">
    <location>
        <begin position="731"/>
        <end position="800"/>
    </location>
</feature>
<reference evidence="2 3" key="1">
    <citation type="journal article" date="2017" name="Nat. Ecol. Evol.">
        <title>Scallop genome provides insights into evolution of bilaterian karyotype and development.</title>
        <authorList>
            <person name="Wang S."/>
            <person name="Zhang J."/>
            <person name="Jiao W."/>
            <person name="Li J."/>
            <person name="Xun X."/>
            <person name="Sun Y."/>
            <person name="Guo X."/>
            <person name="Huan P."/>
            <person name="Dong B."/>
            <person name="Zhang L."/>
            <person name="Hu X."/>
            <person name="Sun X."/>
            <person name="Wang J."/>
            <person name="Zhao C."/>
            <person name="Wang Y."/>
            <person name="Wang D."/>
            <person name="Huang X."/>
            <person name="Wang R."/>
            <person name="Lv J."/>
            <person name="Li Y."/>
            <person name="Zhang Z."/>
            <person name="Liu B."/>
            <person name="Lu W."/>
            <person name="Hui Y."/>
            <person name="Liang J."/>
            <person name="Zhou Z."/>
            <person name="Hou R."/>
            <person name="Li X."/>
            <person name="Liu Y."/>
            <person name="Li H."/>
            <person name="Ning X."/>
            <person name="Lin Y."/>
            <person name="Zhao L."/>
            <person name="Xing Q."/>
            <person name="Dou J."/>
            <person name="Li Y."/>
            <person name="Mao J."/>
            <person name="Guo H."/>
            <person name="Dou H."/>
            <person name="Li T."/>
            <person name="Mu C."/>
            <person name="Jiang W."/>
            <person name="Fu Q."/>
            <person name="Fu X."/>
            <person name="Miao Y."/>
            <person name="Liu J."/>
            <person name="Yu Q."/>
            <person name="Li R."/>
            <person name="Liao H."/>
            <person name="Li X."/>
            <person name="Kong Y."/>
            <person name="Jiang Z."/>
            <person name="Chourrout D."/>
            <person name="Li R."/>
            <person name="Bao Z."/>
        </authorList>
    </citation>
    <scope>NUCLEOTIDE SEQUENCE [LARGE SCALE GENOMIC DNA]</scope>
    <source>
        <strain evidence="2 3">PY_sf001</strain>
    </source>
</reference>
<accession>A0A210PXY5</accession>
<dbReference type="InterPro" id="IPR032707">
    <property type="entry name" value="MYCBPAP"/>
</dbReference>
<name>A0A210PXY5_MIZYE</name>
<feature type="region of interest" description="Disordered" evidence="1">
    <location>
        <begin position="1"/>
        <end position="58"/>
    </location>
</feature>
<dbReference type="OrthoDB" id="10263316at2759"/>
<evidence type="ECO:0000256" key="1">
    <source>
        <dbReference type="SAM" id="MobiDB-lite"/>
    </source>
</evidence>
<dbReference type="PANTHER" id="PTHR48421:SF1">
    <property type="entry name" value="MYCBP-ASSOCIATED PROTEIN"/>
    <property type="match status" value="1"/>
</dbReference>
<comment type="caution">
    <text evidence="2">The sequence shown here is derived from an EMBL/GenBank/DDBJ whole genome shotgun (WGS) entry which is preliminary data.</text>
</comment>
<feature type="compositionally biased region" description="Polar residues" evidence="1">
    <location>
        <begin position="36"/>
        <end position="47"/>
    </location>
</feature>
<dbReference type="STRING" id="6573.A0A210PXY5"/>
<evidence type="ECO:0000313" key="2">
    <source>
        <dbReference type="EMBL" id="OWF41358.1"/>
    </source>
</evidence>
<gene>
    <name evidence="2" type="ORF">KP79_PYT23137</name>
</gene>
<dbReference type="EMBL" id="NEDP02005406">
    <property type="protein sequence ID" value="OWF41358.1"/>
    <property type="molecule type" value="Genomic_DNA"/>
</dbReference>
<evidence type="ECO:0000313" key="3">
    <source>
        <dbReference type="Proteomes" id="UP000242188"/>
    </source>
</evidence>
<sequence>MESKTSIGNKNTKAGKGAFKNKKSLMPQASAKITKKVSSTAQTTGSVPNAEKKRKEPKPKIWDEELKKTVIQPIDFLMLRAEMLMERQRKGEWLNDDTEEKTIVVRKLNPETPEKTVMVLKPAPSSAEIQYSKDINYAGPRFNDKGKFIPHSILGGLQDFKKMALQRGEFQHLFTSQRSTKKKKTPQVEDYCSPLKTWKFHLKDWNHLRNHLSSSVSRPVENLLMNTPDFYPRPILDRHHVHAAMETMYSSHGEDRKASRFWRQRVPSLRGDDLTRIHATLNQSEEGKFMASEQFVDVPNNVKQEKGGIIRSYPAYYTHCLEEQESAVSDVIRILNPHHPLMEELSITGKNQEKISTALSGGDGPNVSGEVTLIETVSKTLQEENFKKSVTLSPAVQQPILNKWEGPAVMIGSQVFKWAGSHRDQQEQTAGIASVLFEGEIGKNILSYLEIYNVGSTVIHYEWTKNEKKKGLENLPSFQNTKFYFLTEGGVMAPGEILKLPILFKGSISGIFSESWKLMTRPLLCGGADIVLNLKSVITVTRPDQEIDKVEKCLNHRNALTIATKIIEDIFRGVKTPMSPLSPKLAYISEEDNFQQRFPGMIYHSGKAKEMEALYNTILTSIPGEFQHQECTCLAVKQALGKLMNLDPTNEKDGDKCLEEARHKYSCLATFHHLCSSLLISWPTPVYNQRWERYKIGLVSLQGAVDKFVDMTFRTAKRLGLPLRVEEGALDKAAKKAPPKKSIATKPKKKDNEKAVSPSLMPGGQSKDERIKSSASSKGRPKTCSPESNPDPGEKAPDSFIPVLTSKVSKTKMDTYRERVHLQAYHILESAIEQMFLLFDD</sequence>
<dbReference type="Pfam" id="PF14646">
    <property type="entry name" value="MYCBPAP"/>
    <property type="match status" value="1"/>
</dbReference>